<evidence type="ECO:0000259" key="4">
    <source>
        <dbReference type="Pfam" id="PF19278"/>
    </source>
</evidence>
<dbReference type="GO" id="GO:0017168">
    <property type="term" value="F:5-oxoprolinase (ATP-hydrolyzing) activity"/>
    <property type="evidence" value="ECO:0007669"/>
    <property type="project" value="TreeGrafter"/>
</dbReference>
<dbReference type="Pfam" id="PF05378">
    <property type="entry name" value="Hydant_A_N"/>
    <property type="match status" value="1"/>
</dbReference>
<dbReference type="RefSeq" id="WP_317139908.1">
    <property type="nucleotide sequence ID" value="NZ_CP118157.1"/>
</dbReference>
<dbReference type="PANTHER" id="PTHR11365:SF23">
    <property type="entry name" value="HYPOTHETICAL 5-OXOPROLINASE (EUROFUNG)-RELATED"/>
    <property type="match status" value="1"/>
</dbReference>
<keyword evidence="6" id="KW-1185">Reference proteome</keyword>
<dbReference type="Proteomes" id="UP001305498">
    <property type="component" value="Chromosome"/>
</dbReference>
<feature type="region of interest" description="Disordered" evidence="1">
    <location>
        <begin position="694"/>
        <end position="721"/>
    </location>
</feature>
<dbReference type="GO" id="GO:0005829">
    <property type="term" value="C:cytosol"/>
    <property type="evidence" value="ECO:0007669"/>
    <property type="project" value="TreeGrafter"/>
</dbReference>
<gene>
    <name evidence="5" type="ORF">N8K70_01805</name>
</gene>
<dbReference type="SUPFAM" id="SSF53067">
    <property type="entry name" value="Actin-like ATPase domain"/>
    <property type="match status" value="1"/>
</dbReference>
<dbReference type="Pfam" id="PF19278">
    <property type="entry name" value="Hydant_A_C"/>
    <property type="match status" value="1"/>
</dbReference>
<dbReference type="InterPro" id="IPR002821">
    <property type="entry name" value="Hydantoinase_A"/>
</dbReference>
<dbReference type="InterPro" id="IPR043129">
    <property type="entry name" value="ATPase_NBD"/>
</dbReference>
<dbReference type="Pfam" id="PF01968">
    <property type="entry name" value="Hydantoinase_A"/>
    <property type="match status" value="1"/>
</dbReference>
<dbReference type="EMBL" id="CP118157">
    <property type="protein sequence ID" value="WOF23436.1"/>
    <property type="molecule type" value="Genomic_DNA"/>
</dbReference>
<evidence type="ECO:0000313" key="6">
    <source>
        <dbReference type="Proteomes" id="UP001305498"/>
    </source>
</evidence>
<feature type="domain" description="Acetophenone carboxylase-like C-terminal" evidence="4">
    <location>
        <begin position="517"/>
        <end position="684"/>
    </location>
</feature>
<dbReference type="InterPro" id="IPR049517">
    <property type="entry name" value="ACX-like_C"/>
</dbReference>
<dbReference type="InterPro" id="IPR045079">
    <property type="entry name" value="Oxoprolinase-like"/>
</dbReference>
<dbReference type="KEGG" id="mbet:N8K70_01805"/>
<protein>
    <submittedName>
        <fullName evidence="5">Hydantoinase/oxoprolinase family protein</fullName>
    </submittedName>
</protein>
<evidence type="ECO:0000313" key="5">
    <source>
        <dbReference type="EMBL" id="WOF23436.1"/>
    </source>
</evidence>
<dbReference type="InterPro" id="IPR008040">
    <property type="entry name" value="Hydant_A_N"/>
</dbReference>
<feature type="domain" description="Hydantoinase A/oxoprolinase" evidence="2">
    <location>
        <begin position="212"/>
        <end position="505"/>
    </location>
</feature>
<evidence type="ECO:0000256" key="1">
    <source>
        <dbReference type="SAM" id="MobiDB-lite"/>
    </source>
</evidence>
<dbReference type="GO" id="GO:0006749">
    <property type="term" value="P:glutathione metabolic process"/>
    <property type="evidence" value="ECO:0007669"/>
    <property type="project" value="TreeGrafter"/>
</dbReference>
<proteinExistence type="predicted"/>
<dbReference type="AlphaFoldDB" id="A0AA97FH29"/>
<sequence>MTTRRTGARWRIGIDVGGTFTDLVAVPGDGSAWWLDDAVTHKVASTPHDPSEGVERGLGELLERGVAVESVAAITHGTTIGLNAILQGRVARAALVTSTGHRDVLQIARARMPRSFDLHALPAEPLIPRSRVFELDRRYSASGDVVPGRSGDLAPLAARLAGAQAEVVVVSLIGGYAAHADEIDVVRRLGEMLDAPVRSAAGLWPQAGEYERVTLALLDAQITPLMTRYLTSLQRRLTGLRVQAPLYISTSNGGSVSLEAAIAQPIQTVLSGPASGVSAAAATWPGRNLVTFDMGGTSSDIGVLHGGAPVLTTSAAVGPYPLITPVVEVSAIGAGGGSVIRADHGGAEPVLRVGPESVGAVPGPASYGAGGEHPALTDAYVHGGVIDPAHFLGGTFPLRPDLATSALSAVAAALDPASALDPRTAADGVVDASLRLAAAGMAARLRRVLAARGEVPERYSLVAFGGAGATHAALLAAEVGIASVLVPATAGTFCAVGAAIAPIRRDWARTLRVAIDADAADRLEEACAALQQEALAWLRQDQPRAIASLGFSADLNYAGQPTTLEIPLSEESDAAQAPGIDAAVVLRRFAERHAQVHGFADDVAQVRASTVRASMTVRLGEVRQGEGAGSFRGAGRREVRYDGTTRAAGVYALAADGGLTSIAGPAVIERPDTTVLVPAGWRATAGEAGSIRLDRSVLDRGTEDRSTEDRGVPDGSRERAC</sequence>
<reference evidence="5 6" key="1">
    <citation type="submission" date="2023-02" db="EMBL/GenBank/DDBJ databases">
        <title>Microbacterium betulae sp. nov., isolated from birch wood.</title>
        <authorList>
            <person name="Pasciak M."/>
            <person name="Pawlik K.J."/>
            <person name="Martynowski D."/>
            <person name="Laczmanski L."/>
            <person name="Ciekot J."/>
            <person name="Szponar B."/>
            <person name="Wojcik-Fatla A."/>
            <person name="Mackiewicz B."/>
            <person name="Farian E."/>
            <person name="Cholewa G."/>
            <person name="Cholewa A."/>
            <person name="Dutkiewicz J."/>
        </authorList>
    </citation>
    <scope>NUCLEOTIDE SEQUENCE [LARGE SCALE GENOMIC DNA]</scope>
    <source>
        <strain evidence="5 6">AB</strain>
    </source>
</reference>
<accession>A0AA97FH29</accession>
<evidence type="ECO:0000259" key="3">
    <source>
        <dbReference type="Pfam" id="PF05378"/>
    </source>
</evidence>
<evidence type="ECO:0000259" key="2">
    <source>
        <dbReference type="Pfam" id="PF01968"/>
    </source>
</evidence>
<name>A0AA97FH29_9MICO</name>
<feature type="domain" description="Hydantoinase/oxoprolinase N-terminal" evidence="3">
    <location>
        <begin position="11"/>
        <end position="191"/>
    </location>
</feature>
<organism evidence="5 6">
    <name type="scientific">Microbacterium betulae</name>
    <dbReference type="NCBI Taxonomy" id="2981139"/>
    <lineage>
        <taxon>Bacteria</taxon>
        <taxon>Bacillati</taxon>
        <taxon>Actinomycetota</taxon>
        <taxon>Actinomycetes</taxon>
        <taxon>Micrococcales</taxon>
        <taxon>Microbacteriaceae</taxon>
        <taxon>Microbacterium</taxon>
    </lineage>
</organism>
<dbReference type="PANTHER" id="PTHR11365">
    <property type="entry name" value="5-OXOPROLINASE RELATED"/>
    <property type="match status" value="1"/>
</dbReference>